<dbReference type="AlphaFoldDB" id="A0A3E5DUY7"/>
<comment type="similarity">
    <text evidence="1">Belongs to the glycosyl hydrolase 3 family.</text>
</comment>
<feature type="domain" description="Fibronectin type III-like" evidence="3">
    <location>
        <begin position="691"/>
        <end position="762"/>
    </location>
</feature>
<reference evidence="4 5" key="1">
    <citation type="submission" date="2018-08" db="EMBL/GenBank/DDBJ databases">
        <title>A genome reference for cultivated species of the human gut microbiota.</title>
        <authorList>
            <person name="Zou Y."/>
            <person name="Xue W."/>
            <person name="Luo G."/>
        </authorList>
    </citation>
    <scope>NUCLEOTIDE SEQUENCE [LARGE SCALE GENOMIC DNA]</scope>
    <source>
        <strain evidence="4 5">AF24-12</strain>
    </source>
</reference>
<dbReference type="InterPro" id="IPR050288">
    <property type="entry name" value="Cellulose_deg_GH3"/>
</dbReference>
<organism evidence="4 5">
    <name type="scientific">Segatella copri</name>
    <dbReference type="NCBI Taxonomy" id="165179"/>
    <lineage>
        <taxon>Bacteria</taxon>
        <taxon>Pseudomonadati</taxon>
        <taxon>Bacteroidota</taxon>
        <taxon>Bacteroidia</taxon>
        <taxon>Bacteroidales</taxon>
        <taxon>Prevotellaceae</taxon>
        <taxon>Segatella</taxon>
    </lineage>
</organism>
<dbReference type="InterPro" id="IPR036962">
    <property type="entry name" value="Glyco_hydro_3_N_sf"/>
</dbReference>
<dbReference type="Gene3D" id="3.40.50.1700">
    <property type="entry name" value="Glycoside hydrolase family 3 C-terminal domain"/>
    <property type="match status" value="1"/>
</dbReference>
<dbReference type="SUPFAM" id="SSF52279">
    <property type="entry name" value="Beta-D-glucan exohydrolase, C-terminal domain"/>
    <property type="match status" value="1"/>
</dbReference>
<evidence type="ECO:0000313" key="5">
    <source>
        <dbReference type="Proteomes" id="UP000283872"/>
    </source>
</evidence>
<evidence type="ECO:0000256" key="1">
    <source>
        <dbReference type="ARBA" id="ARBA00005336"/>
    </source>
</evidence>
<protein>
    <submittedName>
        <fullName evidence="4">Beta-glucosidase</fullName>
    </submittedName>
</protein>
<name>A0A3E5DUY7_9BACT</name>
<keyword evidence="2" id="KW-0378">Hydrolase</keyword>
<evidence type="ECO:0000256" key="2">
    <source>
        <dbReference type="ARBA" id="ARBA00022801"/>
    </source>
</evidence>
<sequence>MMKQITTTVCATVLMASCSNINNTEQQVNQQVDELYSRMSQPERIAQLRSGYMDELFDAEGNLDTVKCKQLIPYGIGHFSQYASQELVDANFLRKRVAVVQDWLMHHTPNGIPALFHEEVLSGINTQDATVYPQQIGQACSFNPELAELKTLQTGTALRKMGGVLSLSPMVDVCRTPSFNRLEESYGEDGYLSAVMGTAFVKGLQQGDLKKGVGACSKHYLGYGGGGDADEKEMMEDILLPHETMIRLAGSKALMPGYHAVHGTKCVANSEILNDILRDYLGFDGMVVSDYTAIDQLPGLDTPLQKAVAAINGGNDVDFPRGENYQYLQEALDKGLVKKEVFERAVKDVLRYKIRAGLMDKNPYLYSTEDVKLDTKEERQTAYDIASQSIVLLENKGVLPLVKEADVNSAKQVKNILLTGPNANSIWAMCGDYSFPSMFYFWQSWKKKWDDSHLPHIVKLLEAMQASKPEGINIKYSRGCDWTEEIETKFEESGDKRAWEYQLLHRKVDSGEKADKAEALAMAKESDVIVAAVGENVMLCGENRERDGLKLPGKQEEYVEELLATGKPVVLVVFGGRAQVISKIAKRCAAVIQAWYPGEEGGTAVADILYGKISPSAKLSVSYPNTEVYEPICYNYSIRQDARVEWPFGYGLSYTTFAYKNLRAVRELSTASESSNIYFEVTNTGKVRADEIAQVYLSPTQSNQQIHPIQLQGFARISLNPGETKRVCIRFYTDQFGYYSHRGNRQWNIAPGTYELKIGASSQDIRLKQQIVLTGDKVVKPLRDHYFSEVIR</sequence>
<dbReference type="InterPro" id="IPR026891">
    <property type="entry name" value="Fn3-like"/>
</dbReference>
<proteinExistence type="inferred from homology"/>
<dbReference type="Gene3D" id="2.60.40.10">
    <property type="entry name" value="Immunoglobulins"/>
    <property type="match status" value="1"/>
</dbReference>
<dbReference type="InterPro" id="IPR002772">
    <property type="entry name" value="Glyco_hydro_3_C"/>
</dbReference>
<dbReference type="GO" id="GO:0008422">
    <property type="term" value="F:beta-glucosidase activity"/>
    <property type="evidence" value="ECO:0007669"/>
    <property type="project" value="TreeGrafter"/>
</dbReference>
<dbReference type="PANTHER" id="PTHR42715">
    <property type="entry name" value="BETA-GLUCOSIDASE"/>
    <property type="match status" value="1"/>
</dbReference>
<dbReference type="EMBL" id="QRVA01000031">
    <property type="protein sequence ID" value="RGS13354.1"/>
    <property type="molecule type" value="Genomic_DNA"/>
</dbReference>
<dbReference type="PROSITE" id="PS51257">
    <property type="entry name" value="PROKAR_LIPOPROTEIN"/>
    <property type="match status" value="1"/>
</dbReference>
<dbReference type="SUPFAM" id="SSF51445">
    <property type="entry name" value="(Trans)glycosidases"/>
    <property type="match status" value="1"/>
</dbReference>
<dbReference type="Proteomes" id="UP000283872">
    <property type="component" value="Unassembled WGS sequence"/>
</dbReference>
<dbReference type="GO" id="GO:0009251">
    <property type="term" value="P:glucan catabolic process"/>
    <property type="evidence" value="ECO:0007669"/>
    <property type="project" value="TreeGrafter"/>
</dbReference>
<dbReference type="InterPro" id="IPR013783">
    <property type="entry name" value="Ig-like_fold"/>
</dbReference>
<dbReference type="Pfam" id="PF00933">
    <property type="entry name" value="Glyco_hydro_3"/>
    <property type="match status" value="1"/>
</dbReference>
<evidence type="ECO:0000313" key="4">
    <source>
        <dbReference type="EMBL" id="RGS13354.1"/>
    </source>
</evidence>
<gene>
    <name evidence="4" type="ORF">DWY11_11525</name>
</gene>
<evidence type="ECO:0000259" key="3">
    <source>
        <dbReference type="SMART" id="SM01217"/>
    </source>
</evidence>
<accession>A0A3E5DUY7</accession>
<dbReference type="Gene3D" id="3.20.20.300">
    <property type="entry name" value="Glycoside hydrolase, family 3, N-terminal domain"/>
    <property type="match status" value="1"/>
</dbReference>
<dbReference type="InterPro" id="IPR017853">
    <property type="entry name" value="GH"/>
</dbReference>
<dbReference type="SMART" id="SM01217">
    <property type="entry name" value="Fn3_like"/>
    <property type="match status" value="1"/>
</dbReference>
<dbReference type="Pfam" id="PF01915">
    <property type="entry name" value="Glyco_hydro_3_C"/>
    <property type="match status" value="1"/>
</dbReference>
<dbReference type="Pfam" id="PF14310">
    <property type="entry name" value="Fn3-like"/>
    <property type="match status" value="1"/>
</dbReference>
<dbReference type="RefSeq" id="WP_117587702.1">
    <property type="nucleotide sequence ID" value="NZ_QRVA01000031.1"/>
</dbReference>
<dbReference type="PRINTS" id="PR00133">
    <property type="entry name" value="GLHYDRLASE3"/>
</dbReference>
<comment type="caution">
    <text evidence="4">The sequence shown here is derived from an EMBL/GenBank/DDBJ whole genome shotgun (WGS) entry which is preliminary data.</text>
</comment>
<dbReference type="InterPro" id="IPR036881">
    <property type="entry name" value="Glyco_hydro_3_C_sf"/>
</dbReference>
<dbReference type="InterPro" id="IPR001764">
    <property type="entry name" value="Glyco_hydro_3_N"/>
</dbReference>
<dbReference type="PANTHER" id="PTHR42715:SF10">
    <property type="entry name" value="BETA-GLUCOSIDASE"/>
    <property type="match status" value="1"/>
</dbReference>